<dbReference type="InterPro" id="IPR008979">
    <property type="entry name" value="Galactose-bd-like_sf"/>
</dbReference>
<dbReference type="Proteomes" id="UP000617628">
    <property type="component" value="Unassembled WGS sequence"/>
</dbReference>
<accession>A0A934S2U2</accession>
<dbReference type="PANTHER" id="PTHR36453">
    <property type="entry name" value="SECRETED PROTEIN-RELATED"/>
    <property type="match status" value="1"/>
</dbReference>
<keyword evidence="1" id="KW-0732">Signal</keyword>
<comment type="caution">
    <text evidence="3">The sequence shown here is derived from an EMBL/GenBank/DDBJ whole genome shotgun (WGS) entry which is preliminary data.</text>
</comment>
<dbReference type="RefSeq" id="WP_200358603.1">
    <property type="nucleotide sequence ID" value="NZ_JAENIL010000069.1"/>
</dbReference>
<gene>
    <name evidence="3" type="ORF">JIN87_24480</name>
</gene>
<dbReference type="Pfam" id="PF18099">
    <property type="entry name" value="CBM_35_2"/>
    <property type="match status" value="1"/>
</dbReference>
<feature type="domain" description="CBM6" evidence="2">
    <location>
        <begin position="635"/>
        <end position="772"/>
    </location>
</feature>
<dbReference type="InterPro" id="IPR006584">
    <property type="entry name" value="Cellulose-bd_IV"/>
</dbReference>
<dbReference type="InterPro" id="IPR011050">
    <property type="entry name" value="Pectin_lyase_fold/virulence"/>
</dbReference>
<dbReference type="Gene3D" id="2.60.120.260">
    <property type="entry name" value="Galactose-binding domain-like"/>
    <property type="match status" value="1"/>
</dbReference>
<dbReference type="PROSITE" id="PS51175">
    <property type="entry name" value="CBM6"/>
    <property type="match status" value="1"/>
</dbReference>
<proteinExistence type="predicted"/>
<dbReference type="InterPro" id="IPR041342">
    <property type="entry name" value="CBM35"/>
</dbReference>
<evidence type="ECO:0000313" key="4">
    <source>
        <dbReference type="Proteomes" id="UP000617628"/>
    </source>
</evidence>
<evidence type="ECO:0000313" key="3">
    <source>
        <dbReference type="EMBL" id="MBK1880064.1"/>
    </source>
</evidence>
<dbReference type="GO" id="GO:0030246">
    <property type="term" value="F:carbohydrate binding"/>
    <property type="evidence" value="ECO:0007669"/>
    <property type="project" value="InterPro"/>
</dbReference>
<dbReference type="CDD" id="cd04080">
    <property type="entry name" value="CBM6_cellulase-like"/>
    <property type="match status" value="1"/>
</dbReference>
<dbReference type="EMBL" id="JAENIL010000069">
    <property type="protein sequence ID" value="MBK1880064.1"/>
    <property type="molecule type" value="Genomic_DNA"/>
</dbReference>
<dbReference type="InterPro" id="IPR005084">
    <property type="entry name" value="CBM6"/>
</dbReference>
<evidence type="ECO:0000259" key="2">
    <source>
        <dbReference type="PROSITE" id="PS51175"/>
    </source>
</evidence>
<dbReference type="PANTHER" id="PTHR36453:SF1">
    <property type="entry name" value="RIGHT HANDED BETA HELIX DOMAIN-CONTAINING PROTEIN"/>
    <property type="match status" value="1"/>
</dbReference>
<dbReference type="InterPro" id="IPR012334">
    <property type="entry name" value="Pectin_lyas_fold"/>
</dbReference>
<protein>
    <submittedName>
        <fullName evidence="3">Right-handed parallel beta-helix repeat-containing protein</fullName>
    </submittedName>
</protein>
<dbReference type="Gene3D" id="2.160.20.10">
    <property type="entry name" value="Single-stranded right-handed beta-helix, Pectin lyase-like"/>
    <property type="match status" value="2"/>
</dbReference>
<sequence>MQFAKGENFYVSLQGDDANSGSLESPFRTIGKAASVMSSGDVCLIRGGTYRERVVVPTDDLTFQRYQNEQVVVSGADLVTNWSQYSGEIYRAPLSWDGHEFTQVFFEGKHQQIARYPDNATGEMMSVEVESGYMSCTTYNETGDTRRVTFADMADFPDNHWQGGLYRGITGRIRSNTMGDILSSSGKDLTCTPLTNEWINGNDEWFMGGGAAGYILHLNALSREGEWWHEDGYLYFWQPGGGSPDGASVEAQVREEAFVINGRSGVVLDGIEVNAATLTLQNSDDCRLLNCSFEFVQPYIKTSGYSSNYGSVGGVYIEGDRNEIDSCYFAHSWGHLLYINSGSGNRVTNSVFKDNGWYSIFSSSIHNRSAAETVIEYNTFGATGRFHIRTDANEKITIRYNDFYDCMKMGQDAGSIESVGKDLKDSIIAYNTLHDSSTLRLLNAGFNKQYVVAFYIEDTSNYTAHHNVAWNFNNDKVPGSMKDGAFSYLGPRDSQQSGIRYYNNTAWNCDFRIRVWDRGGSISTQHWNNIFDSSMDDVFGDLEAGFDFQNSGFIDPEDEDANFENALGGHFTLLEGSTAIDSGRIIEGITDGYAGDAPDIGAIEQGSFMWRTGASIESSLKQLSFGEVLPSGSDIVVEAEDFDEGGPGIAYHDLSLGNEGGVYREENVDLFSIGSEEVAVGSTVGGEWLEYTLDVQPGDYVLKLKTSAKRANRSIRVDLDGEALATVAIPNTGGLDVFEEVSTKVTVNSVSKGRLRVNFISGGTNLDSISLLSDEASELSYQDWVTGYQLVGADADMHADPDGDDVSNVLEYAFGGDPTDAKAVGVRPRLTSVGQNLGIQFLQANTADAVLQYVLETSPDLSPGSWQPLEIASDSVTDLGAGFSKVEQLLRFEERSQFVRMRVISAE</sequence>
<dbReference type="SUPFAM" id="SSF51126">
    <property type="entry name" value="Pectin lyase-like"/>
    <property type="match status" value="1"/>
</dbReference>
<keyword evidence="4" id="KW-1185">Reference proteome</keyword>
<reference evidence="3" key="1">
    <citation type="submission" date="2021-01" db="EMBL/GenBank/DDBJ databases">
        <title>Modified the classification status of verrucomicrobia.</title>
        <authorList>
            <person name="Feng X."/>
        </authorList>
    </citation>
    <scope>NUCLEOTIDE SEQUENCE</scope>
    <source>
        <strain evidence="3">KCTC 13126</strain>
    </source>
</reference>
<dbReference type="SMART" id="SM00606">
    <property type="entry name" value="CBD_IV"/>
    <property type="match status" value="1"/>
</dbReference>
<dbReference type="Pfam" id="PF13229">
    <property type="entry name" value="Beta_helix"/>
    <property type="match status" value="1"/>
</dbReference>
<evidence type="ECO:0000256" key="1">
    <source>
        <dbReference type="ARBA" id="ARBA00022729"/>
    </source>
</evidence>
<dbReference type="AlphaFoldDB" id="A0A934S2U2"/>
<dbReference type="SUPFAM" id="SSF49785">
    <property type="entry name" value="Galactose-binding domain-like"/>
    <property type="match status" value="1"/>
</dbReference>
<name>A0A934S2U2_9BACT</name>
<dbReference type="InterPro" id="IPR039448">
    <property type="entry name" value="Beta_helix"/>
</dbReference>
<organism evidence="3 4">
    <name type="scientific">Pelagicoccus mobilis</name>
    <dbReference type="NCBI Taxonomy" id="415221"/>
    <lineage>
        <taxon>Bacteria</taxon>
        <taxon>Pseudomonadati</taxon>
        <taxon>Verrucomicrobiota</taxon>
        <taxon>Opitutia</taxon>
        <taxon>Puniceicoccales</taxon>
        <taxon>Pelagicoccaceae</taxon>
        <taxon>Pelagicoccus</taxon>
    </lineage>
</organism>